<comment type="similarity">
    <text evidence="2">Belongs to the G-protein coupled receptor 1 family.</text>
</comment>
<feature type="transmembrane region" description="Helical" evidence="10">
    <location>
        <begin position="184"/>
        <end position="207"/>
    </location>
</feature>
<dbReference type="EMBL" id="JARGDH010000001">
    <property type="protein sequence ID" value="KAL0280518.1"/>
    <property type="molecule type" value="Genomic_DNA"/>
</dbReference>
<feature type="transmembrane region" description="Helical" evidence="10">
    <location>
        <begin position="144"/>
        <end position="164"/>
    </location>
</feature>
<name>A0AAW2IFR7_9NEOP</name>
<dbReference type="SUPFAM" id="SSF81321">
    <property type="entry name" value="Family A G protein-coupled receptor-like"/>
    <property type="match status" value="1"/>
</dbReference>
<evidence type="ECO:0000256" key="4">
    <source>
        <dbReference type="ARBA" id="ARBA00022692"/>
    </source>
</evidence>
<evidence type="ECO:0000256" key="3">
    <source>
        <dbReference type="ARBA" id="ARBA00022475"/>
    </source>
</evidence>
<evidence type="ECO:0000256" key="8">
    <source>
        <dbReference type="ARBA" id="ARBA00023170"/>
    </source>
</evidence>
<sequence length="353" mass="39480">MLRGSLTSLTSTTESVSPVTLSSDWSRVGRLLLLTALSVTGSIGNVFMISAVMIEDHLKKRGNSFLVNLALADILITGLVFPASIVVILADLTESKSVVCNFQWFLALVSCLVSVLTILATALENYSRLCMSPDCYSTLTPCKITLIIILIWIMSCTAVTVQTIFDLGPDYCNGKSHGLLRYQIAIGIVFVFIPAVLTCISYSLIALRVRMYRAIPSFRPPVTFTFDYELMKTNLYGFVFFVIFWLPFGITLALGSTQTISQKVLYTLAWLALSKSCFLNFLYCITNRHFRNAYINLFHYCCCKTISFSRRSREPVRPTGDVRVHIIPGYNMITSSTCRPTTSRPNGRDVYEL</sequence>
<dbReference type="PRINTS" id="PR00237">
    <property type="entry name" value="GPCRRHODOPSN"/>
</dbReference>
<dbReference type="CDD" id="cd00637">
    <property type="entry name" value="7tm_classA_rhodopsin-like"/>
    <property type="match status" value="1"/>
</dbReference>
<dbReference type="GO" id="GO:0005886">
    <property type="term" value="C:plasma membrane"/>
    <property type="evidence" value="ECO:0007669"/>
    <property type="project" value="UniProtKB-SubCell"/>
</dbReference>
<feature type="domain" description="G-protein coupled receptors family 1 profile" evidence="11">
    <location>
        <begin position="44"/>
        <end position="283"/>
    </location>
</feature>
<evidence type="ECO:0000256" key="9">
    <source>
        <dbReference type="ARBA" id="ARBA00023224"/>
    </source>
</evidence>
<keyword evidence="3" id="KW-1003">Cell membrane</keyword>
<evidence type="ECO:0000256" key="7">
    <source>
        <dbReference type="ARBA" id="ARBA00023136"/>
    </source>
</evidence>
<evidence type="ECO:0000256" key="1">
    <source>
        <dbReference type="ARBA" id="ARBA00004651"/>
    </source>
</evidence>
<feature type="transmembrane region" description="Helical" evidence="10">
    <location>
        <begin position="31"/>
        <end position="54"/>
    </location>
</feature>
<evidence type="ECO:0000259" key="11">
    <source>
        <dbReference type="PROSITE" id="PS50262"/>
    </source>
</evidence>
<dbReference type="Pfam" id="PF00001">
    <property type="entry name" value="7tm_1"/>
    <property type="match status" value="1"/>
</dbReference>
<keyword evidence="4 10" id="KW-0812">Transmembrane</keyword>
<keyword evidence="9" id="KW-0807">Transducer</keyword>
<feature type="transmembrane region" description="Helical" evidence="10">
    <location>
        <begin position="102"/>
        <end position="123"/>
    </location>
</feature>
<dbReference type="GO" id="GO:0004930">
    <property type="term" value="F:G protein-coupled receptor activity"/>
    <property type="evidence" value="ECO:0007669"/>
    <property type="project" value="UniProtKB-KW"/>
</dbReference>
<accession>A0AAW2IFR7</accession>
<comment type="subcellular location">
    <subcellularLocation>
        <location evidence="1">Cell membrane</location>
        <topology evidence="1">Multi-pass membrane protein</topology>
    </subcellularLocation>
</comment>
<feature type="transmembrane region" description="Helical" evidence="10">
    <location>
        <begin position="66"/>
        <end position="90"/>
    </location>
</feature>
<dbReference type="Gene3D" id="1.20.1070.10">
    <property type="entry name" value="Rhodopsin 7-helix transmembrane proteins"/>
    <property type="match status" value="1"/>
</dbReference>
<evidence type="ECO:0000313" key="12">
    <source>
        <dbReference type="EMBL" id="KAL0280518.1"/>
    </source>
</evidence>
<evidence type="ECO:0000256" key="10">
    <source>
        <dbReference type="SAM" id="Phobius"/>
    </source>
</evidence>
<dbReference type="PANTHER" id="PTHR24228:SF59">
    <property type="entry name" value="NEUROPEPTIDE RECEPTOR 15"/>
    <property type="match status" value="1"/>
</dbReference>
<feature type="transmembrane region" description="Helical" evidence="10">
    <location>
        <begin position="235"/>
        <end position="255"/>
    </location>
</feature>
<comment type="caution">
    <text evidence="12">The sequence shown here is derived from an EMBL/GenBank/DDBJ whole genome shotgun (WGS) entry which is preliminary data.</text>
</comment>
<dbReference type="InterPro" id="IPR017452">
    <property type="entry name" value="GPCR_Rhodpsn_7TM"/>
</dbReference>
<feature type="transmembrane region" description="Helical" evidence="10">
    <location>
        <begin position="267"/>
        <end position="285"/>
    </location>
</feature>
<evidence type="ECO:0000256" key="6">
    <source>
        <dbReference type="ARBA" id="ARBA00023040"/>
    </source>
</evidence>
<dbReference type="InterPro" id="IPR000276">
    <property type="entry name" value="GPCR_Rhodpsn"/>
</dbReference>
<protein>
    <recommendedName>
        <fullName evidence="11">G-protein coupled receptors family 1 profile domain-containing protein</fullName>
    </recommendedName>
</protein>
<dbReference type="AlphaFoldDB" id="A0AAW2IFR7"/>
<proteinExistence type="inferred from homology"/>
<keyword evidence="7 10" id="KW-0472">Membrane</keyword>
<evidence type="ECO:0000256" key="5">
    <source>
        <dbReference type="ARBA" id="ARBA00022989"/>
    </source>
</evidence>
<gene>
    <name evidence="12" type="ORF">PYX00_001787</name>
</gene>
<organism evidence="12">
    <name type="scientific">Menopon gallinae</name>
    <name type="common">poultry shaft louse</name>
    <dbReference type="NCBI Taxonomy" id="328185"/>
    <lineage>
        <taxon>Eukaryota</taxon>
        <taxon>Metazoa</taxon>
        <taxon>Ecdysozoa</taxon>
        <taxon>Arthropoda</taxon>
        <taxon>Hexapoda</taxon>
        <taxon>Insecta</taxon>
        <taxon>Pterygota</taxon>
        <taxon>Neoptera</taxon>
        <taxon>Paraneoptera</taxon>
        <taxon>Psocodea</taxon>
        <taxon>Troctomorpha</taxon>
        <taxon>Phthiraptera</taxon>
        <taxon>Amblycera</taxon>
        <taxon>Menoponidae</taxon>
        <taxon>Menopon</taxon>
    </lineage>
</organism>
<keyword evidence="6" id="KW-0297">G-protein coupled receptor</keyword>
<dbReference type="PROSITE" id="PS50262">
    <property type="entry name" value="G_PROTEIN_RECEP_F1_2"/>
    <property type="match status" value="1"/>
</dbReference>
<reference evidence="12" key="1">
    <citation type="journal article" date="2024" name="Gigascience">
        <title>Chromosome-level genome of the poultry shaft louse Menopon gallinae provides insight into the host-switching and adaptive evolution of parasitic lice.</title>
        <authorList>
            <person name="Xu Y."/>
            <person name="Ma L."/>
            <person name="Liu S."/>
            <person name="Liang Y."/>
            <person name="Liu Q."/>
            <person name="He Z."/>
            <person name="Tian L."/>
            <person name="Duan Y."/>
            <person name="Cai W."/>
            <person name="Li H."/>
            <person name="Song F."/>
        </authorList>
    </citation>
    <scope>NUCLEOTIDE SEQUENCE</scope>
    <source>
        <strain evidence="12">Cailab_2023a</strain>
    </source>
</reference>
<keyword evidence="5 10" id="KW-1133">Transmembrane helix</keyword>
<evidence type="ECO:0000256" key="2">
    <source>
        <dbReference type="ARBA" id="ARBA00010663"/>
    </source>
</evidence>
<dbReference type="PANTHER" id="PTHR24228">
    <property type="entry name" value="B2 BRADYKININ RECEPTOR/ANGIOTENSIN II RECEPTOR"/>
    <property type="match status" value="1"/>
</dbReference>
<keyword evidence="8" id="KW-0675">Receptor</keyword>